<dbReference type="InterPro" id="IPR002586">
    <property type="entry name" value="CobQ/CobB/MinD/ParA_Nub-bd_dom"/>
</dbReference>
<organism evidence="2 3">
    <name type="scientific">Candidatus Pantoea gossypiicola</name>
    <dbReference type="NCBI Taxonomy" id="2608008"/>
    <lineage>
        <taxon>Bacteria</taxon>
        <taxon>Pseudomonadati</taxon>
        <taxon>Pseudomonadota</taxon>
        <taxon>Gammaproteobacteria</taxon>
        <taxon>Enterobacterales</taxon>
        <taxon>Erwiniaceae</taxon>
        <taxon>Pantoea</taxon>
    </lineage>
</organism>
<sequence length="223" mass="24049">MTLSIALIGGKGGVTKSTIARALGVAYAAADWRVLGADLELGQATIRKWAKRREEAGFLPSVPVQSFGAVSMAAKEVKNGSWDIVILDCPAFASKSSIEVAELADMVVLPTRFSIDDMESTAETANSLVVAGVQPEKIAIVFSGVAEARSSAERERDNEDARAYFSTTPYFVIDGYIPHQKALSTAQDVGRTITECQYKGPREKADRVIQGIISRFESITEDK</sequence>
<proteinExistence type="predicted"/>
<protein>
    <submittedName>
        <fullName evidence="2">ParA family protein</fullName>
    </submittedName>
</protein>
<gene>
    <name evidence="2" type="ORF">F3I20_21845</name>
</gene>
<dbReference type="AlphaFoldDB" id="A0AB34CCN2"/>
<dbReference type="Gene3D" id="3.40.50.300">
    <property type="entry name" value="P-loop containing nucleotide triphosphate hydrolases"/>
    <property type="match status" value="1"/>
</dbReference>
<evidence type="ECO:0000259" key="1">
    <source>
        <dbReference type="Pfam" id="PF01656"/>
    </source>
</evidence>
<accession>A0AB34CCN2</accession>
<dbReference type="SUPFAM" id="SSF52540">
    <property type="entry name" value="P-loop containing nucleoside triphosphate hydrolases"/>
    <property type="match status" value="1"/>
</dbReference>
<dbReference type="Proteomes" id="UP000324255">
    <property type="component" value="Unassembled WGS sequence"/>
</dbReference>
<evidence type="ECO:0000313" key="3">
    <source>
        <dbReference type="Proteomes" id="UP000324255"/>
    </source>
</evidence>
<dbReference type="CDD" id="cd02042">
    <property type="entry name" value="ParAB_family"/>
    <property type="match status" value="1"/>
</dbReference>
<dbReference type="InterPro" id="IPR027417">
    <property type="entry name" value="P-loop_NTPase"/>
</dbReference>
<dbReference type="EMBL" id="VWVM01000027">
    <property type="protein sequence ID" value="KAA6118653.1"/>
    <property type="molecule type" value="Genomic_DNA"/>
</dbReference>
<evidence type="ECO:0000313" key="2">
    <source>
        <dbReference type="EMBL" id="KAA6118653.1"/>
    </source>
</evidence>
<dbReference type="RefSeq" id="WP_150015714.1">
    <property type="nucleotide sequence ID" value="NZ_VWVM01000027.1"/>
</dbReference>
<feature type="domain" description="CobQ/CobB/MinD/ParA nucleotide binding" evidence="1">
    <location>
        <begin position="5"/>
        <end position="192"/>
    </location>
</feature>
<name>A0AB34CCN2_9GAMM</name>
<dbReference type="PANTHER" id="PTHR13696">
    <property type="entry name" value="P-LOOP CONTAINING NUCLEOSIDE TRIPHOSPHATE HYDROLASE"/>
    <property type="match status" value="1"/>
</dbReference>
<dbReference type="PIRSF" id="PIRSF009320">
    <property type="entry name" value="Nuc_binding_HP_1000"/>
    <property type="match status" value="1"/>
</dbReference>
<dbReference type="Pfam" id="PF01656">
    <property type="entry name" value="CbiA"/>
    <property type="match status" value="1"/>
</dbReference>
<comment type="caution">
    <text evidence="2">The sequence shown here is derived from an EMBL/GenBank/DDBJ whole genome shotgun (WGS) entry which is preliminary data.</text>
</comment>
<keyword evidence="3" id="KW-1185">Reference proteome</keyword>
<reference evidence="2 3" key="1">
    <citation type="submission" date="2019-09" db="EMBL/GenBank/DDBJ databases">
        <title>Genomic diversity of phyloplane-associated Pantoea species in Pakistan cotton crop.</title>
        <authorList>
            <person name="Tufail M.R."/>
            <person name="Cook D.R."/>
        </authorList>
    </citation>
    <scope>NUCLEOTIDE SEQUENCE [LARGE SCALE GENOMIC DNA]</scope>
    <source>
        <strain evidence="2 3">B_8</strain>
    </source>
</reference>
<dbReference type="PANTHER" id="PTHR13696:SF99">
    <property type="entry name" value="COBYRINIC ACID AC-DIAMIDE SYNTHASE"/>
    <property type="match status" value="1"/>
</dbReference>
<dbReference type="InterPro" id="IPR050678">
    <property type="entry name" value="DNA_Partitioning_ATPase"/>
</dbReference>